<dbReference type="GO" id="GO:0008270">
    <property type="term" value="F:zinc ion binding"/>
    <property type="evidence" value="ECO:0007669"/>
    <property type="project" value="UniProtKB-KW"/>
</dbReference>
<sequence>MFILNQKYNNVQNINDGVNKSNYFLSKKLKITFDNKDIRNRKCCNTALGSNNNNNSNNQQKCSYLCNNNNNFPLLIGGCSNDNSKEKQILIEESENKMNRVMHQQCQYVPNSNNYTDNSLNNVKNNDNNYSNISKQSDTASNNQSESKKKRSRVIYCHVCCQYKPRSTRARFQVCQHIACYDCVRLALIIQQKYGLKAHCPFCKVELDWNKVKPFIVLFRQKSDDNNHDVNIKNNSGNNYSDNNNCNNFSTLNEGETISNDLIVQAFEYSGISKEKILNNFFSFNIQNHQMLFELGSKTNNDVKYLNWNTNIDYTTRNIKCNDDYNTSQQFGFEYNGNNNNDMFININLSDNISHNLSPLHSNSKIYPINNSISTNYSLLKQNFIDFNENSSFCKIINNSTTISMMENHLLLNGHKTLQYNTVNHNCSSNIISNNSLKSNCLDSKVSCLLKSNLNIFNQTYDEDNNNINNENGDNDLNKNSIDCINRGFACGLFNPSIPTDGGIVIMTNNCNIDNVKMENQSEVQSTSCSSSPSILSSSSSSIGFCCSNDYSNYLMHTSDDFSTLSSSLSSLSSLSSSISNIGLDNHENINSYITSDKLVGIDAYGISDNEEENQIGDWVMTSTPYLSMRDILSDWRTSTFMLDNGNRSDMVLCSI</sequence>
<dbReference type="InterPro" id="IPR001841">
    <property type="entry name" value="Znf_RING"/>
</dbReference>
<dbReference type="PROSITE" id="PS50089">
    <property type="entry name" value="ZF_RING_2"/>
    <property type="match status" value="1"/>
</dbReference>
<gene>
    <name evidence="4" type="ORF">RS030_162499</name>
</gene>
<evidence type="ECO:0000259" key="3">
    <source>
        <dbReference type="PROSITE" id="PS50089"/>
    </source>
</evidence>
<accession>A0AAV9Y084</accession>
<keyword evidence="1" id="KW-0863">Zinc-finger</keyword>
<evidence type="ECO:0000313" key="4">
    <source>
        <dbReference type="EMBL" id="KAK6590378.1"/>
    </source>
</evidence>
<dbReference type="AlphaFoldDB" id="A0AAV9Y084"/>
<feature type="compositionally biased region" description="Low complexity" evidence="2">
    <location>
        <begin position="114"/>
        <end position="134"/>
    </location>
</feature>
<dbReference type="EMBL" id="JAWDEY010000007">
    <property type="protein sequence ID" value="KAK6590378.1"/>
    <property type="molecule type" value="Genomic_DNA"/>
</dbReference>
<evidence type="ECO:0000256" key="2">
    <source>
        <dbReference type="SAM" id="MobiDB-lite"/>
    </source>
</evidence>
<evidence type="ECO:0000313" key="5">
    <source>
        <dbReference type="Proteomes" id="UP001311799"/>
    </source>
</evidence>
<reference evidence="4 5" key="1">
    <citation type="submission" date="2023-10" db="EMBL/GenBank/DDBJ databases">
        <title>Comparative genomics analysis reveals potential genetic determinants of host preference in Cryptosporidium xiaoi.</title>
        <authorList>
            <person name="Xiao L."/>
            <person name="Li J."/>
        </authorList>
    </citation>
    <scope>NUCLEOTIDE SEQUENCE [LARGE SCALE GENOMIC DNA]</scope>
    <source>
        <strain evidence="4 5">52996</strain>
    </source>
</reference>
<feature type="region of interest" description="Disordered" evidence="2">
    <location>
        <begin position="114"/>
        <end position="147"/>
    </location>
</feature>
<protein>
    <recommendedName>
        <fullName evidence="3">RING-type domain-containing protein</fullName>
    </recommendedName>
</protein>
<dbReference type="SUPFAM" id="SSF57850">
    <property type="entry name" value="RING/U-box"/>
    <property type="match status" value="1"/>
</dbReference>
<evidence type="ECO:0000256" key="1">
    <source>
        <dbReference type="PROSITE-ProRule" id="PRU00175"/>
    </source>
</evidence>
<organism evidence="4 5">
    <name type="scientific">Cryptosporidium xiaoi</name>
    <dbReference type="NCBI Taxonomy" id="659607"/>
    <lineage>
        <taxon>Eukaryota</taxon>
        <taxon>Sar</taxon>
        <taxon>Alveolata</taxon>
        <taxon>Apicomplexa</taxon>
        <taxon>Conoidasida</taxon>
        <taxon>Coccidia</taxon>
        <taxon>Eucoccidiorida</taxon>
        <taxon>Eimeriorina</taxon>
        <taxon>Cryptosporidiidae</taxon>
        <taxon>Cryptosporidium</taxon>
    </lineage>
</organism>
<comment type="caution">
    <text evidence="4">The sequence shown here is derived from an EMBL/GenBank/DDBJ whole genome shotgun (WGS) entry which is preliminary data.</text>
</comment>
<keyword evidence="1" id="KW-0479">Metal-binding</keyword>
<dbReference type="Proteomes" id="UP001311799">
    <property type="component" value="Unassembled WGS sequence"/>
</dbReference>
<keyword evidence="1" id="KW-0862">Zinc</keyword>
<keyword evidence="5" id="KW-1185">Reference proteome</keyword>
<feature type="compositionally biased region" description="Polar residues" evidence="2">
    <location>
        <begin position="135"/>
        <end position="145"/>
    </location>
</feature>
<feature type="domain" description="RING-type" evidence="3">
    <location>
        <begin position="157"/>
        <end position="204"/>
    </location>
</feature>
<name>A0AAV9Y084_9CRYT</name>
<proteinExistence type="predicted"/>